<keyword evidence="1" id="KW-0472">Membrane</keyword>
<dbReference type="EMBL" id="NMUE01000022">
    <property type="protein sequence ID" value="RFA95465.1"/>
    <property type="molecule type" value="Genomic_DNA"/>
</dbReference>
<dbReference type="Proteomes" id="UP000257123">
    <property type="component" value="Unassembled WGS sequence"/>
</dbReference>
<reference evidence="2" key="2">
    <citation type="journal article" date="2020" name="bioRxiv">
        <title>A rank-normalized archaeal taxonomy based on genome phylogeny resolves widespread incomplete and uneven classifications.</title>
        <authorList>
            <person name="Rinke C."/>
            <person name="Chuvochina M."/>
            <person name="Mussig A.J."/>
            <person name="Chaumeil P.-A."/>
            <person name="Waite D.W."/>
            <person name="Whitman W.B."/>
            <person name="Parks D.H."/>
            <person name="Hugenholtz P."/>
        </authorList>
    </citation>
    <scope>NUCLEOTIDE SEQUENCE</scope>
    <source>
        <strain evidence="2">UBA8839</strain>
    </source>
</reference>
<name>A0A371QXW1_9CREN</name>
<evidence type="ECO:0000256" key="1">
    <source>
        <dbReference type="SAM" id="Phobius"/>
    </source>
</evidence>
<keyword evidence="1" id="KW-0812">Transmembrane</keyword>
<dbReference type="EMBL" id="NMUF01000023">
    <property type="protein sequence ID" value="RFA97654.1"/>
    <property type="molecule type" value="Genomic_DNA"/>
</dbReference>
<dbReference type="GeneID" id="1466204"/>
<evidence type="ECO:0000313" key="4">
    <source>
        <dbReference type="EMBL" id="RFA97654.1"/>
    </source>
</evidence>
<keyword evidence="1" id="KW-1133">Transmembrane helix</keyword>
<gene>
    <name evidence="3" type="ORF">CGL51_07630</name>
    <name evidence="4" type="ORF">CGL52_08640</name>
    <name evidence="2" type="ORF">HA333_10310</name>
</gene>
<reference evidence="5 6" key="1">
    <citation type="submission" date="2017-07" db="EMBL/GenBank/DDBJ databases">
        <title>Draft genome sequence of aerobic hyperthermophilic archaea, Pyrobaculum aerophilum YKB31 and YKB32.</title>
        <authorList>
            <person name="Mochizuki T."/>
            <person name="Berliner A.J."/>
            <person name="Yoshida-Takashima Y."/>
            <person name="Takaki Y."/>
            <person name="Nunoura T."/>
            <person name="Takai K."/>
        </authorList>
    </citation>
    <scope>NUCLEOTIDE SEQUENCE [LARGE SCALE GENOMIC DNA]</scope>
    <source>
        <strain evidence="3 6">YKB31</strain>
        <strain evidence="4 5">YKB32</strain>
    </source>
</reference>
<dbReference type="OrthoDB" id="88835at2157"/>
<dbReference type="AlphaFoldDB" id="A0A371QXW1"/>
<dbReference type="RefSeq" id="WP_011009535.1">
    <property type="nucleotide sequence ID" value="NZ_DUJP01000033.1"/>
</dbReference>
<evidence type="ECO:0000313" key="6">
    <source>
        <dbReference type="Proteomes" id="UP000257123"/>
    </source>
</evidence>
<evidence type="ECO:0000313" key="3">
    <source>
        <dbReference type="EMBL" id="RFA95465.1"/>
    </source>
</evidence>
<accession>A0A371QXW1</accession>
<protein>
    <submittedName>
        <fullName evidence="3">Zinc ribbon domain-containing protein</fullName>
    </submittedName>
</protein>
<organism evidence="3 6">
    <name type="scientific">Pyrobaculum aerophilum</name>
    <dbReference type="NCBI Taxonomy" id="13773"/>
    <lineage>
        <taxon>Archaea</taxon>
        <taxon>Thermoproteota</taxon>
        <taxon>Thermoprotei</taxon>
        <taxon>Thermoproteales</taxon>
        <taxon>Thermoproteaceae</taxon>
        <taxon>Pyrobaculum</taxon>
    </lineage>
</organism>
<dbReference type="EMBL" id="DUJP01000033">
    <property type="protein sequence ID" value="HII47803.1"/>
    <property type="molecule type" value="Genomic_DNA"/>
</dbReference>
<dbReference type="OMA" id="IEGHYAP"/>
<comment type="caution">
    <text evidence="3">The sequence shown here is derived from an EMBL/GenBank/DDBJ whole genome shotgun (WGS) entry which is preliminary data.</text>
</comment>
<sequence>MKCSYCGAPLDVTPESVVVVCKYCGAPNFIAGNPSKILAVPTLSSSEILRKAVDRTRRDFNLGRRLSEINFASADLVYLPFYFIDVRLRAYYDATVAVTYTRTVYVRGQPQMRTVTKVVRVSGSVNYADVVAVISRRAAWGLSVDKLVDHFFKTAPEPKPLSEVATSPSVSTSFLAGELTPERAKAKAVRAVVPRLLAKVDSDASEKAREAVGVFTATAYVQDKAVDYVVERLEASPLTYLPMWVVPYLYRGSYYNYYVAGWDGAVVLAEEPSFPENKALVMAAIALIGGGLGGLLSTALMYDLIAGGVATALGGIVTYALAGNLLKPRRVEA</sequence>
<feature type="transmembrane region" description="Helical" evidence="1">
    <location>
        <begin position="304"/>
        <end position="326"/>
    </location>
</feature>
<proteinExistence type="predicted"/>
<evidence type="ECO:0000313" key="2">
    <source>
        <dbReference type="EMBL" id="HII47803.1"/>
    </source>
</evidence>
<dbReference type="Proteomes" id="UP000651120">
    <property type="component" value="Unassembled WGS sequence"/>
</dbReference>
<evidence type="ECO:0000313" key="5">
    <source>
        <dbReference type="Proteomes" id="UP000256877"/>
    </source>
</evidence>
<dbReference type="Proteomes" id="UP000256877">
    <property type="component" value="Unassembled WGS sequence"/>
</dbReference>